<dbReference type="AlphaFoldDB" id="A0A8X6Y071"/>
<gene>
    <name evidence="2" type="primary">RVIR1_11790</name>
    <name evidence="2" type="ORF">TNIN_154331</name>
</gene>
<feature type="non-terminal residue" evidence="2">
    <location>
        <position position="1"/>
    </location>
</feature>
<keyword evidence="3" id="KW-1185">Reference proteome</keyword>
<evidence type="ECO:0000313" key="2">
    <source>
        <dbReference type="EMBL" id="GFY61982.1"/>
    </source>
</evidence>
<dbReference type="InterPro" id="IPR024975">
    <property type="entry name" value="NOV_C"/>
</dbReference>
<evidence type="ECO:0000259" key="1">
    <source>
        <dbReference type="Pfam" id="PF13020"/>
    </source>
</evidence>
<reference evidence="2" key="1">
    <citation type="submission" date="2020-08" db="EMBL/GenBank/DDBJ databases">
        <title>Multicomponent nature underlies the extraordinary mechanical properties of spider dragline silk.</title>
        <authorList>
            <person name="Kono N."/>
            <person name="Nakamura H."/>
            <person name="Mori M."/>
            <person name="Yoshida Y."/>
            <person name="Ohtoshi R."/>
            <person name="Malay A.D."/>
            <person name="Moran D.A.P."/>
            <person name="Tomita M."/>
            <person name="Numata K."/>
            <person name="Arakawa K."/>
        </authorList>
    </citation>
    <scope>NUCLEOTIDE SEQUENCE</scope>
</reference>
<name>A0A8X6Y071_9ARAC</name>
<organism evidence="2 3">
    <name type="scientific">Trichonephila inaurata madagascariensis</name>
    <dbReference type="NCBI Taxonomy" id="2747483"/>
    <lineage>
        <taxon>Eukaryota</taxon>
        <taxon>Metazoa</taxon>
        <taxon>Ecdysozoa</taxon>
        <taxon>Arthropoda</taxon>
        <taxon>Chelicerata</taxon>
        <taxon>Arachnida</taxon>
        <taxon>Araneae</taxon>
        <taxon>Araneomorphae</taxon>
        <taxon>Entelegynae</taxon>
        <taxon>Araneoidea</taxon>
        <taxon>Nephilidae</taxon>
        <taxon>Trichonephila</taxon>
        <taxon>Trichonephila inaurata</taxon>
    </lineage>
</organism>
<feature type="domain" description="Protein NO VEIN C-terminal" evidence="1">
    <location>
        <begin position="269"/>
        <end position="349"/>
    </location>
</feature>
<accession>A0A8X6Y071</accession>
<evidence type="ECO:0000313" key="3">
    <source>
        <dbReference type="Proteomes" id="UP000886998"/>
    </source>
</evidence>
<proteinExistence type="predicted"/>
<sequence>HLNELCLQKQPPIKDEGTEIDNILNPSSSTTTSNSAGLFIECLGRAPRGPGSRGARKGPGKLYLNRFAGYKFQFSSAKGARRSFAPRARNELKSALTNSELLNPFERAKMSKFHLLEKEGKYSKLKMYEKVRTSDESASSQSLEGHPNELCLQKQPPINDEGTDIDILTPSASIIRKKATRDSIEIEVESKCLIPNESETGREIRIHPTIISSTMGSSTYFPEVNSEQSRMKWLCEKYVFTFLQDHYKDKYPNSQSNLLDGKFTLQWQFRNIEIVWLNVSGEKKQQYDLLLKKDGVVNRLIEVQPTNFILNDSFSISHRKFIRKINQLATEFPEHKEKYCIYRIFHTGNSLSSTEKLNGYAAVYKTVLLKSINF</sequence>
<comment type="caution">
    <text evidence="2">The sequence shown here is derived from an EMBL/GenBank/DDBJ whole genome shotgun (WGS) entry which is preliminary data.</text>
</comment>
<dbReference type="OrthoDB" id="1262810at2759"/>
<dbReference type="Pfam" id="PF13020">
    <property type="entry name" value="NOV_C"/>
    <property type="match status" value="1"/>
</dbReference>
<protein>
    <submittedName>
        <fullName evidence="2">DUF3883 domain-containing protein</fullName>
    </submittedName>
</protein>
<dbReference type="EMBL" id="BMAV01013999">
    <property type="protein sequence ID" value="GFY61982.1"/>
    <property type="molecule type" value="Genomic_DNA"/>
</dbReference>
<dbReference type="Proteomes" id="UP000886998">
    <property type="component" value="Unassembled WGS sequence"/>
</dbReference>